<dbReference type="Proteomes" id="UP000812966">
    <property type="component" value="Unassembled WGS sequence"/>
</dbReference>
<feature type="transmembrane region" description="Helical" evidence="1">
    <location>
        <begin position="30"/>
        <end position="51"/>
    </location>
</feature>
<keyword evidence="1" id="KW-0812">Transmembrane</keyword>
<keyword evidence="1" id="KW-0472">Membrane</keyword>
<organism evidence="2 3">
    <name type="scientific">Filobasidium floriforme</name>
    <dbReference type="NCBI Taxonomy" id="5210"/>
    <lineage>
        <taxon>Eukaryota</taxon>
        <taxon>Fungi</taxon>
        <taxon>Dikarya</taxon>
        <taxon>Basidiomycota</taxon>
        <taxon>Agaricomycotina</taxon>
        <taxon>Tremellomycetes</taxon>
        <taxon>Filobasidiales</taxon>
        <taxon>Filobasidiaceae</taxon>
        <taxon>Filobasidium</taxon>
    </lineage>
</organism>
<evidence type="ECO:0000313" key="2">
    <source>
        <dbReference type="EMBL" id="KAG7558299.1"/>
    </source>
</evidence>
<name>A0A8K0JLY7_9TREE</name>
<feature type="transmembrane region" description="Helical" evidence="1">
    <location>
        <begin position="71"/>
        <end position="96"/>
    </location>
</feature>
<comment type="caution">
    <text evidence="2">The sequence shown here is derived from an EMBL/GenBank/DDBJ whole genome shotgun (WGS) entry which is preliminary data.</text>
</comment>
<keyword evidence="1" id="KW-1133">Transmembrane helix</keyword>
<protein>
    <submittedName>
        <fullName evidence="2">Uncharacterized protein</fullName>
    </submittedName>
</protein>
<dbReference type="AlphaFoldDB" id="A0A8K0JLY7"/>
<sequence>MAIIVASSIFRPIFGLFFIICGLHDLRYTYGALGMVVMGIAQALMGTPLIKVQGDMEAEGFGLGAAFRVGSLLWCGWSAATLAPAVSFSLVLLAAYQGLRATGTLLLS</sequence>
<accession>A0A8K0JLY7</accession>
<gene>
    <name evidence="2" type="ORF">FFLO_02769</name>
</gene>
<reference evidence="2" key="1">
    <citation type="submission" date="2020-04" db="EMBL/GenBank/DDBJ databases">
        <title>Analysis of mating type loci in Filobasidium floriforme.</title>
        <authorList>
            <person name="Nowrousian M."/>
        </authorList>
    </citation>
    <scope>NUCLEOTIDE SEQUENCE</scope>
    <source>
        <strain evidence="2">CBS 6242</strain>
    </source>
</reference>
<evidence type="ECO:0000313" key="3">
    <source>
        <dbReference type="Proteomes" id="UP000812966"/>
    </source>
</evidence>
<dbReference type="EMBL" id="JABELV010000046">
    <property type="protein sequence ID" value="KAG7558299.1"/>
    <property type="molecule type" value="Genomic_DNA"/>
</dbReference>
<evidence type="ECO:0000256" key="1">
    <source>
        <dbReference type="SAM" id="Phobius"/>
    </source>
</evidence>
<keyword evidence="3" id="KW-1185">Reference proteome</keyword>
<proteinExistence type="predicted"/>
<feature type="transmembrane region" description="Helical" evidence="1">
    <location>
        <begin position="6"/>
        <end position="23"/>
    </location>
</feature>